<sequence>MNRWSSKQEPYLAAALSAIVLLFLLLQQKGIVDQADGILHYQFAKFIFAHPENAFNHWAKPLYTVIMAGPAMMGMVGIRLMNVLFIAITSYAITRSAQELNLKGAWLIGVFAGIGNSITYVVLGGLTEPLFMVIFSGVIYYSIKGNWSLMYTLLGASLLVRPEAIVILPVFTIYGLLNAKIKYAFYGLVVPGLFTIMGMIVADYDWHWIITNQPYGATSQPYGHGDWVHYIHQWHRISPWIMLILAVLSLVSILREKRIFHLFLFIASFGIVALHVVLWRYGWMGSAGLARTMTTALPGLALCAGFFMSDILPKPVFAIGLIALIFGIQAYENNRFPLVVDGGQEAAEQITQKLKDRGMDWESKKVAYQFSATAYYMNLDPFNRDRIQRFWSIDLDAQPSGKLKNGDLLIWDSMTGTREGRMTWERVQADPHLERLDSVTVREKTLVSFLVRK</sequence>
<feature type="transmembrane region" description="Helical" evidence="1">
    <location>
        <begin position="183"/>
        <end position="202"/>
    </location>
</feature>
<feature type="transmembrane region" description="Helical" evidence="1">
    <location>
        <begin position="147"/>
        <end position="171"/>
    </location>
</feature>
<feature type="transmembrane region" description="Helical" evidence="1">
    <location>
        <begin position="237"/>
        <end position="255"/>
    </location>
</feature>
<gene>
    <name evidence="2" type="ORF">F8C82_12015</name>
</gene>
<organism evidence="2 3">
    <name type="scientific">Phaeocystidibacter marisrubri</name>
    <dbReference type="NCBI Taxonomy" id="1577780"/>
    <lineage>
        <taxon>Bacteria</taxon>
        <taxon>Pseudomonadati</taxon>
        <taxon>Bacteroidota</taxon>
        <taxon>Flavobacteriia</taxon>
        <taxon>Flavobacteriales</taxon>
        <taxon>Phaeocystidibacteraceae</taxon>
        <taxon>Phaeocystidibacter</taxon>
    </lineage>
</organism>
<dbReference type="OrthoDB" id="1467004at2"/>
<keyword evidence="3" id="KW-1185">Reference proteome</keyword>
<evidence type="ECO:0008006" key="4">
    <source>
        <dbReference type="Google" id="ProtNLM"/>
    </source>
</evidence>
<keyword evidence="1" id="KW-0472">Membrane</keyword>
<protein>
    <recommendedName>
        <fullName evidence="4">Glycosyltransferase family 39 protein</fullName>
    </recommendedName>
</protein>
<dbReference type="RefSeq" id="WP_151693828.1">
    <property type="nucleotide sequence ID" value="NZ_BMGX01000001.1"/>
</dbReference>
<accession>A0A6L3ZEZ4</accession>
<evidence type="ECO:0000256" key="1">
    <source>
        <dbReference type="SAM" id="Phobius"/>
    </source>
</evidence>
<reference evidence="2 3" key="1">
    <citation type="submission" date="2019-10" db="EMBL/GenBank/DDBJ databases">
        <title>Genome sequence of Phaeocystidibacter marisrubri JCM30614 (type strain).</title>
        <authorList>
            <person name="Bowman J.P."/>
        </authorList>
    </citation>
    <scope>NUCLEOTIDE SEQUENCE [LARGE SCALE GENOMIC DNA]</scope>
    <source>
        <strain evidence="2 3">JCM 30614</strain>
    </source>
</reference>
<evidence type="ECO:0000313" key="3">
    <source>
        <dbReference type="Proteomes" id="UP000484164"/>
    </source>
</evidence>
<feature type="transmembrane region" description="Helical" evidence="1">
    <location>
        <begin position="262"/>
        <end position="282"/>
    </location>
</feature>
<feature type="transmembrane region" description="Helical" evidence="1">
    <location>
        <begin position="315"/>
        <end position="331"/>
    </location>
</feature>
<name>A0A6L3ZEZ4_9FLAO</name>
<dbReference type="Proteomes" id="UP000484164">
    <property type="component" value="Unassembled WGS sequence"/>
</dbReference>
<keyword evidence="1" id="KW-1133">Transmembrane helix</keyword>
<dbReference type="AlphaFoldDB" id="A0A6L3ZEZ4"/>
<comment type="caution">
    <text evidence="2">The sequence shown here is derived from an EMBL/GenBank/DDBJ whole genome shotgun (WGS) entry which is preliminary data.</text>
</comment>
<proteinExistence type="predicted"/>
<feature type="transmembrane region" description="Helical" evidence="1">
    <location>
        <begin position="71"/>
        <end position="93"/>
    </location>
</feature>
<keyword evidence="1" id="KW-0812">Transmembrane</keyword>
<dbReference type="EMBL" id="WBVQ01000002">
    <property type="protein sequence ID" value="KAB2816401.1"/>
    <property type="molecule type" value="Genomic_DNA"/>
</dbReference>
<evidence type="ECO:0000313" key="2">
    <source>
        <dbReference type="EMBL" id="KAB2816401.1"/>
    </source>
</evidence>
<feature type="transmembrane region" description="Helical" evidence="1">
    <location>
        <begin position="105"/>
        <end position="127"/>
    </location>
</feature>